<dbReference type="Proteomes" id="UP000324222">
    <property type="component" value="Unassembled WGS sequence"/>
</dbReference>
<dbReference type="AlphaFoldDB" id="A0A5B7GD15"/>
<feature type="compositionally biased region" description="Polar residues" evidence="1">
    <location>
        <begin position="64"/>
        <end position="83"/>
    </location>
</feature>
<feature type="compositionally biased region" description="Polar residues" evidence="1">
    <location>
        <begin position="26"/>
        <end position="39"/>
    </location>
</feature>
<reference evidence="2 3" key="1">
    <citation type="submission" date="2019-05" db="EMBL/GenBank/DDBJ databases">
        <title>Another draft genome of Portunus trituberculatus and its Hox gene families provides insights of decapod evolution.</title>
        <authorList>
            <person name="Jeong J.-H."/>
            <person name="Song I."/>
            <person name="Kim S."/>
            <person name="Choi T."/>
            <person name="Kim D."/>
            <person name="Ryu S."/>
            <person name="Kim W."/>
        </authorList>
    </citation>
    <scope>NUCLEOTIDE SEQUENCE [LARGE SCALE GENOMIC DNA]</scope>
    <source>
        <tissue evidence="2">Muscle</tissue>
    </source>
</reference>
<gene>
    <name evidence="2" type="ORF">E2C01_049104</name>
</gene>
<comment type="caution">
    <text evidence="2">The sequence shown here is derived from an EMBL/GenBank/DDBJ whole genome shotgun (WGS) entry which is preliminary data.</text>
</comment>
<evidence type="ECO:0000256" key="1">
    <source>
        <dbReference type="SAM" id="MobiDB-lite"/>
    </source>
</evidence>
<sequence>MAAAPHRPANPSQAPPSPAAPASTSQYNSQHPTDLVTSTHKQHPLQLAPSSTSQQPHPALFSVQAASTSETSQILRPAPFSTS</sequence>
<evidence type="ECO:0000313" key="3">
    <source>
        <dbReference type="Proteomes" id="UP000324222"/>
    </source>
</evidence>
<protein>
    <submittedName>
        <fullName evidence="2">Uncharacterized protein</fullName>
    </submittedName>
</protein>
<organism evidence="2 3">
    <name type="scientific">Portunus trituberculatus</name>
    <name type="common">Swimming crab</name>
    <name type="synonym">Neptunus trituberculatus</name>
    <dbReference type="NCBI Taxonomy" id="210409"/>
    <lineage>
        <taxon>Eukaryota</taxon>
        <taxon>Metazoa</taxon>
        <taxon>Ecdysozoa</taxon>
        <taxon>Arthropoda</taxon>
        <taxon>Crustacea</taxon>
        <taxon>Multicrustacea</taxon>
        <taxon>Malacostraca</taxon>
        <taxon>Eumalacostraca</taxon>
        <taxon>Eucarida</taxon>
        <taxon>Decapoda</taxon>
        <taxon>Pleocyemata</taxon>
        <taxon>Brachyura</taxon>
        <taxon>Eubrachyura</taxon>
        <taxon>Portunoidea</taxon>
        <taxon>Portunidae</taxon>
        <taxon>Portuninae</taxon>
        <taxon>Portunus</taxon>
    </lineage>
</organism>
<proteinExistence type="predicted"/>
<accession>A0A5B7GD15</accession>
<feature type="region of interest" description="Disordered" evidence="1">
    <location>
        <begin position="1"/>
        <end position="83"/>
    </location>
</feature>
<name>A0A5B7GD15_PORTR</name>
<evidence type="ECO:0000313" key="2">
    <source>
        <dbReference type="EMBL" id="MPC55173.1"/>
    </source>
</evidence>
<keyword evidence="3" id="KW-1185">Reference proteome</keyword>
<dbReference type="EMBL" id="VSRR010012948">
    <property type="protein sequence ID" value="MPC55173.1"/>
    <property type="molecule type" value="Genomic_DNA"/>
</dbReference>